<proteinExistence type="inferred from homology"/>
<feature type="domain" description="EF-hand" evidence="8">
    <location>
        <begin position="248"/>
        <end position="283"/>
    </location>
</feature>
<dbReference type="AlphaFoldDB" id="A0A8J2SDE6"/>
<dbReference type="SUPFAM" id="SSF47473">
    <property type="entry name" value="EF-hand"/>
    <property type="match status" value="3"/>
</dbReference>
<feature type="compositionally biased region" description="Low complexity" evidence="7">
    <location>
        <begin position="529"/>
        <end position="541"/>
    </location>
</feature>
<evidence type="ECO:0000256" key="4">
    <source>
        <dbReference type="ARBA" id="ARBA00022737"/>
    </source>
</evidence>
<dbReference type="CDD" id="cd00051">
    <property type="entry name" value="EFh"/>
    <property type="match status" value="3"/>
</dbReference>
<dbReference type="GO" id="GO:0005509">
    <property type="term" value="F:calcium ion binding"/>
    <property type="evidence" value="ECO:0007669"/>
    <property type="project" value="InterPro"/>
</dbReference>
<reference evidence="9" key="1">
    <citation type="submission" date="2021-11" db="EMBL/GenBank/DDBJ databases">
        <authorList>
            <consortium name="Genoscope - CEA"/>
            <person name="William W."/>
        </authorList>
    </citation>
    <scope>NUCLEOTIDE SEQUENCE</scope>
</reference>
<feature type="region of interest" description="Disordered" evidence="7">
    <location>
        <begin position="520"/>
        <end position="576"/>
    </location>
</feature>
<keyword evidence="4" id="KW-0677">Repeat</keyword>
<dbReference type="InterPro" id="IPR002048">
    <property type="entry name" value="EF_hand_dom"/>
</dbReference>
<dbReference type="PANTHER" id="PTHR23055">
    <property type="entry name" value="CALCIUM BINDING PROTEINS"/>
    <property type="match status" value="1"/>
</dbReference>
<evidence type="ECO:0000256" key="3">
    <source>
        <dbReference type="ARBA" id="ARBA00022723"/>
    </source>
</evidence>
<evidence type="ECO:0000256" key="5">
    <source>
        <dbReference type="ARBA" id="ARBA00022837"/>
    </source>
</evidence>
<dbReference type="SMART" id="SM00054">
    <property type="entry name" value="EFh"/>
    <property type="match status" value="6"/>
</dbReference>
<dbReference type="Pfam" id="PF13499">
    <property type="entry name" value="EF-hand_7"/>
    <property type="match status" value="2"/>
</dbReference>
<evidence type="ECO:0000313" key="10">
    <source>
        <dbReference type="Proteomes" id="UP000789595"/>
    </source>
</evidence>
<dbReference type="OrthoDB" id="191686at2759"/>
<feature type="domain" description="EF-hand" evidence="8">
    <location>
        <begin position="398"/>
        <end position="433"/>
    </location>
</feature>
<evidence type="ECO:0000256" key="6">
    <source>
        <dbReference type="ARBA" id="ARBA00023288"/>
    </source>
</evidence>
<dbReference type="Gene3D" id="1.10.238.10">
    <property type="entry name" value="EF-hand"/>
    <property type="match status" value="3"/>
</dbReference>
<dbReference type="Proteomes" id="UP000789595">
    <property type="component" value="Unassembled WGS sequence"/>
</dbReference>
<dbReference type="PRINTS" id="PR00450">
    <property type="entry name" value="RECOVERIN"/>
</dbReference>
<dbReference type="InterPro" id="IPR011992">
    <property type="entry name" value="EF-hand-dom_pair"/>
</dbReference>
<dbReference type="PROSITE" id="PS50222">
    <property type="entry name" value="EF_HAND_2"/>
    <property type="match status" value="6"/>
</dbReference>
<keyword evidence="3" id="KW-0479">Metal-binding</keyword>
<organism evidence="9 10">
    <name type="scientific">Pelagomonas calceolata</name>
    <dbReference type="NCBI Taxonomy" id="35677"/>
    <lineage>
        <taxon>Eukaryota</taxon>
        <taxon>Sar</taxon>
        <taxon>Stramenopiles</taxon>
        <taxon>Ochrophyta</taxon>
        <taxon>Pelagophyceae</taxon>
        <taxon>Pelagomonadales</taxon>
        <taxon>Pelagomonadaceae</taxon>
        <taxon>Pelagomonas</taxon>
    </lineage>
</organism>
<feature type="domain" description="EF-hand" evidence="8">
    <location>
        <begin position="434"/>
        <end position="469"/>
    </location>
</feature>
<sequence length="771" mass="84024">MAHSVGEVVEVLDASSGWLPARVLRRHEDGAYDVSVNLDETIHLGDAAACLSLLCAGDQESKIRAALGFYLDPSKTSLTLPALRAYLTSIFKVVFEARNFSDEERTKKPSPRSTGDATARRCFEDHGLTENESIHVDDFVQWYIDTLSGKSTTEEEEEDWTAEAIVEAAFKPTDAEQAFAYLAQYRDSRNQVSRQAFAEAIRGMLSTEPSASLTSATDALFDAFDSDGNGSIDFAELGAGLSVLCGGDAEQRVRLAFSLFDLDGDGTISPREMTRYLGAVFRVAFARDETLRARVAATPEELADATAKQAFALCDTNRDGRLDYREFRRWYLTQNGEQDSQVVEAQDAIAALQNRLRGLDPRQVFRQLGAYANGEGRLTRARFARAFAELFGDAPESDAKAVLNAAFDLFDDNNDGLVDGAELAAGLGSLCGGRHDVKVRLCFDLFDADNDGYLDEWEVRRYLRSVYRTAPGQDLMDEDGERVRPEDLAAATASTIIREADSDGDGRVSFDEFARWIASDSVEEESDSSEATTEEAITTEALYGESEEDDDTDAAASQERSSPRYQTVDPAPPPGAAAAVHELREARALLNLDHFSLDELVEVVVEAAPRGGLSAEAFAKVCRRLATLGGNGRGDQDTRNAAARLSRRIFAAFDAQETDDVDFVEVAAGLAVLAPASMDDKIEAAFALYDVTRGGVAFEELRGYLLAVYRVLRACSASLALRIHQAGGPLKLADDTAAACFRSRRLGDDAPLDVQLFKEFVCEGISAAYEL</sequence>
<comment type="caution">
    <text evidence="9">The sequence shown here is derived from an EMBL/GenBank/DDBJ whole genome shotgun (WGS) entry which is preliminary data.</text>
</comment>
<dbReference type="PROSITE" id="PS50096">
    <property type="entry name" value="IQ"/>
    <property type="match status" value="1"/>
</dbReference>
<accession>A0A8J2SDE6</accession>
<dbReference type="Pfam" id="PF13202">
    <property type="entry name" value="EF-hand_5"/>
    <property type="match status" value="2"/>
</dbReference>
<dbReference type="InterPro" id="IPR018247">
    <property type="entry name" value="EF_Hand_1_Ca_BS"/>
</dbReference>
<dbReference type="InterPro" id="IPR028846">
    <property type="entry name" value="Recoverin"/>
</dbReference>
<keyword evidence="10" id="KW-1185">Reference proteome</keyword>
<gene>
    <name evidence="9" type="ORF">PECAL_1P19630</name>
</gene>
<feature type="domain" description="EF-hand" evidence="8">
    <location>
        <begin position="212"/>
        <end position="247"/>
    </location>
</feature>
<keyword evidence="2" id="KW-0519">Myristate</keyword>
<comment type="similarity">
    <text evidence="1">Belongs to the recoverin family.</text>
</comment>
<evidence type="ECO:0000256" key="7">
    <source>
        <dbReference type="SAM" id="MobiDB-lite"/>
    </source>
</evidence>
<protein>
    <recommendedName>
        <fullName evidence="8">EF-hand domain-containing protein</fullName>
    </recommendedName>
</protein>
<dbReference type="EMBL" id="CAKKNE010000001">
    <property type="protein sequence ID" value="CAH0365519.1"/>
    <property type="molecule type" value="Genomic_DNA"/>
</dbReference>
<keyword evidence="5" id="KW-0106">Calcium</keyword>
<feature type="domain" description="EF-hand" evidence="8">
    <location>
        <begin position="302"/>
        <end position="337"/>
    </location>
</feature>
<keyword evidence="6" id="KW-0449">Lipoprotein</keyword>
<evidence type="ECO:0000256" key="2">
    <source>
        <dbReference type="ARBA" id="ARBA00022707"/>
    </source>
</evidence>
<evidence type="ECO:0000256" key="1">
    <source>
        <dbReference type="ARBA" id="ARBA00006049"/>
    </source>
</evidence>
<dbReference type="PANTHER" id="PTHR23055:SF178">
    <property type="entry name" value="NEUROCALCIN HOMOLOG"/>
    <property type="match status" value="1"/>
</dbReference>
<dbReference type="PROSITE" id="PS00018">
    <property type="entry name" value="EF_HAND_1"/>
    <property type="match status" value="6"/>
</dbReference>
<evidence type="ECO:0000313" key="9">
    <source>
        <dbReference type="EMBL" id="CAH0365519.1"/>
    </source>
</evidence>
<evidence type="ECO:0000259" key="8">
    <source>
        <dbReference type="PROSITE" id="PS50222"/>
    </source>
</evidence>
<name>A0A8J2SDE6_9STRA</name>
<feature type="domain" description="EF-hand" evidence="8">
    <location>
        <begin position="488"/>
        <end position="523"/>
    </location>
</feature>